<sequence>MFDGVLKHRSGRVIALARSVLAATFLFAMWMDPLEPARNAAATYSVLAFYLAAAVVVTLLTWKSWWLDARLAAPAHVIDIVAFTLLVLASDGYTSPFFVFFVFLVLSAGIRWGWRETALTAATVTLCYFGAGLIVGDAGPSFDLQRFIIRSGNLVILSAILIWFGIHHGFSSLSWPKDDLFGDLSPEEAPLETAVRRAAQLTSASHAVFLWRSWGRREAVAIALENGEVTTGAANASRIEVPSQPFLFDTLHDRAFSRSAYRTMQFSTASSRLDPYLARQYGIEEGLAVPVRTDTGEGMLLLCSIDSLCTDHVEFGGMLSRAVSAHVQRHALLAAVKDGARAKARLSLARDLHDSIVQFLAGATFRIEAIKRDLAIGNGADRELQELKELLLQEQQDLRSAIGALRSDSITLPKLAEDLGTLCERLGRQWAIKCSFSADVPDRTVPMRLHLDTHQLIREAVANAVRHARSKTVSVVLSTEDEDLRLDINNDGTGANKLKEGSPWSLRERVDEADGTLMLASHNKGTELSITLPLKPEARH</sequence>
<keyword evidence="12" id="KW-1185">Reference proteome</keyword>
<evidence type="ECO:0000256" key="5">
    <source>
        <dbReference type="ARBA" id="ARBA00022777"/>
    </source>
</evidence>
<dbReference type="PANTHER" id="PTHR24421:SF37">
    <property type="entry name" value="SENSOR HISTIDINE KINASE NARS"/>
    <property type="match status" value="1"/>
</dbReference>
<keyword evidence="2" id="KW-1003">Cell membrane</keyword>
<comment type="subcellular location">
    <subcellularLocation>
        <location evidence="1">Cell membrane</location>
        <topology evidence="1">Multi-pass membrane protein</topology>
    </subcellularLocation>
</comment>
<reference evidence="11" key="1">
    <citation type="submission" date="2022-05" db="EMBL/GenBank/DDBJ databases">
        <authorList>
            <person name="Jo J.-H."/>
            <person name="Im W.-T."/>
        </authorList>
    </citation>
    <scope>NUCLEOTIDE SEQUENCE</scope>
    <source>
        <strain evidence="11">RG327</strain>
    </source>
</reference>
<evidence type="ECO:0000256" key="4">
    <source>
        <dbReference type="ARBA" id="ARBA00022692"/>
    </source>
</evidence>
<accession>A0ABT0RH24</accession>
<evidence type="ECO:0000256" key="6">
    <source>
        <dbReference type="ARBA" id="ARBA00022989"/>
    </source>
</evidence>
<comment type="caution">
    <text evidence="11">The sequence shown here is derived from an EMBL/GenBank/DDBJ whole genome shotgun (WGS) entry which is preliminary data.</text>
</comment>
<dbReference type="InterPro" id="IPR036890">
    <property type="entry name" value="HATPase_C_sf"/>
</dbReference>
<dbReference type="Gene3D" id="3.30.565.10">
    <property type="entry name" value="Histidine kinase-like ATPase, C-terminal domain"/>
    <property type="match status" value="1"/>
</dbReference>
<feature type="transmembrane region" description="Helical" evidence="9">
    <location>
        <begin position="117"/>
        <end position="135"/>
    </location>
</feature>
<protein>
    <submittedName>
        <fullName evidence="11">Histidine kinase</fullName>
    </submittedName>
</protein>
<dbReference type="SUPFAM" id="SSF55874">
    <property type="entry name" value="ATPase domain of HSP90 chaperone/DNA topoisomerase II/histidine kinase"/>
    <property type="match status" value="1"/>
</dbReference>
<evidence type="ECO:0000259" key="10">
    <source>
        <dbReference type="Pfam" id="PF07730"/>
    </source>
</evidence>
<dbReference type="CDD" id="cd16917">
    <property type="entry name" value="HATPase_UhpB-NarQ-NarX-like"/>
    <property type="match status" value="1"/>
</dbReference>
<evidence type="ECO:0000313" key="11">
    <source>
        <dbReference type="EMBL" id="MCL6679543.1"/>
    </source>
</evidence>
<evidence type="ECO:0000313" key="12">
    <source>
        <dbReference type="Proteomes" id="UP001165343"/>
    </source>
</evidence>
<dbReference type="EMBL" id="JAMGBC010000001">
    <property type="protein sequence ID" value="MCL6679543.1"/>
    <property type="molecule type" value="Genomic_DNA"/>
</dbReference>
<keyword evidence="3" id="KW-0808">Transferase</keyword>
<feature type="transmembrane region" description="Helical" evidence="9">
    <location>
        <begin position="147"/>
        <end position="166"/>
    </location>
</feature>
<gene>
    <name evidence="11" type="ORF">LZ519_09490</name>
</gene>
<feature type="transmembrane region" description="Helical" evidence="9">
    <location>
        <begin position="42"/>
        <end position="62"/>
    </location>
</feature>
<dbReference type="Gene3D" id="1.20.5.1930">
    <property type="match status" value="1"/>
</dbReference>
<evidence type="ECO:0000256" key="3">
    <source>
        <dbReference type="ARBA" id="ARBA00022679"/>
    </source>
</evidence>
<evidence type="ECO:0000256" key="1">
    <source>
        <dbReference type="ARBA" id="ARBA00004651"/>
    </source>
</evidence>
<dbReference type="PANTHER" id="PTHR24421">
    <property type="entry name" value="NITRATE/NITRITE SENSOR PROTEIN NARX-RELATED"/>
    <property type="match status" value="1"/>
</dbReference>
<keyword evidence="8 9" id="KW-0472">Membrane</keyword>
<name>A0ABT0RH24_9SPHN</name>
<organism evidence="11 12">
    <name type="scientific">Sphingomonas anseongensis</name>
    <dbReference type="NCBI Taxonomy" id="2908207"/>
    <lineage>
        <taxon>Bacteria</taxon>
        <taxon>Pseudomonadati</taxon>
        <taxon>Pseudomonadota</taxon>
        <taxon>Alphaproteobacteria</taxon>
        <taxon>Sphingomonadales</taxon>
        <taxon>Sphingomonadaceae</taxon>
        <taxon>Sphingomonas</taxon>
    </lineage>
</organism>
<dbReference type="InterPro" id="IPR050482">
    <property type="entry name" value="Sensor_HK_TwoCompSys"/>
</dbReference>
<evidence type="ECO:0000256" key="2">
    <source>
        <dbReference type="ARBA" id="ARBA00022475"/>
    </source>
</evidence>
<dbReference type="InterPro" id="IPR011712">
    <property type="entry name" value="Sig_transdc_His_kin_sub3_dim/P"/>
</dbReference>
<feature type="domain" description="Signal transduction histidine kinase subgroup 3 dimerisation and phosphoacceptor" evidence="10">
    <location>
        <begin position="345"/>
        <end position="408"/>
    </location>
</feature>
<evidence type="ECO:0000256" key="7">
    <source>
        <dbReference type="ARBA" id="ARBA00023012"/>
    </source>
</evidence>
<evidence type="ECO:0000256" key="8">
    <source>
        <dbReference type="ARBA" id="ARBA00023136"/>
    </source>
</evidence>
<dbReference type="Proteomes" id="UP001165343">
    <property type="component" value="Unassembled WGS sequence"/>
</dbReference>
<keyword evidence="7" id="KW-0902">Two-component regulatory system</keyword>
<keyword evidence="6 9" id="KW-1133">Transmembrane helix</keyword>
<proteinExistence type="predicted"/>
<keyword evidence="5 11" id="KW-0418">Kinase</keyword>
<feature type="transmembrane region" description="Helical" evidence="9">
    <location>
        <begin position="12"/>
        <end position="30"/>
    </location>
</feature>
<dbReference type="Pfam" id="PF07730">
    <property type="entry name" value="HisKA_3"/>
    <property type="match status" value="1"/>
</dbReference>
<dbReference type="GO" id="GO:0016301">
    <property type="term" value="F:kinase activity"/>
    <property type="evidence" value="ECO:0007669"/>
    <property type="project" value="UniProtKB-KW"/>
</dbReference>
<keyword evidence="4 9" id="KW-0812">Transmembrane</keyword>
<dbReference type="RefSeq" id="WP_249868432.1">
    <property type="nucleotide sequence ID" value="NZ_JAMGBC010000001.1"/>
</dbReference>
<evidence type="ECO:0000256" key="9">
    <source>
        <dbReference type="SAM" id="Phobius"/>
    </source>
</evidence>